<protein>
    <recommendedName>
        <fullName evidence="3">MIT domain-containing protein</fullName>
    </recommendedName>
</protein>
<proteinExistence type="predicted"/>
<feature type="region of interest" description="Disordered" evidence="2">
    <location>
        <begin position="402"/>
        <end position="453"/>
    </location>
</feature>
<evidence type="ECO:0000256" key="2">
    <source>
        <dbReference type="SAM" id="MobiDB-lite"/>
    </source>
</evidence>
<dbReference type="Proteomes" id="UP000243217">
    <property type="component" value="Unassembled WGS sequence"/>
</dbReference>
<evidence type="ECO:0000313" key="5">
    <source>
        <dbReference type="Proteomes" id="UP000243217"/>
    </source>
</evidence>
<dbReference type="InterPro" id="IPR036181">
    <property type="entry name" value="MIT_dom_sf"/>
</dbReference>
<sequence length="453" mass="51227">MSLEDRLASLRAGTSPSIVSRPLARPLGDVSFTEVGEEDWDDEPCLPPAEEPREQELLEREWPKKSVCTEIAIQEGGLRPKERVIEAATNTLHQKQAAEKGLDHEEAGILYEKALKVATLGMENERKRNFEDAIEQYAEAGNIFIRIGRSELNGTVQKTMKKKAYSLLTRAEALAEWYDNIQRRSGPDDNKIIMNEALNEAQAQTNAEVEENKAQIYSMQREIQQLKYASEIRDAENSESIAQVVVASPSPAPEELDGMKLALVNEMHSLLNLPEVNQLRKFQPLQEDATKDAEAVQLSEQVDSLKKELAFEKATHLLGNYIRKRRYQANAAADDAEQKVLQAEVDRLRQELVVHQTMVREHRIPPTPPPPSRINPPPTVPEKKSFFNFKSNVISNAFYKGPRGLKKQVDHQADTQPTTTRRHSHSSLSIPPRSLDTKQHSISDTEEEHSIWL</sequence>
<evidence type="ECO:0000256" key="1">
    <source>
        <dbReference type="SAM" id="Coils"/>
    </source>
</evidence>
<feature type="compositionally biased region" description="Acidic residues" evidence="2">
    <location>
        <begin position="35"/>
        <end position="44"/>
    </location>
</feature>
<accession>A0A1W0A1G5</accession>
<comment type="caution">
    <text evidence="4">The sequence shown here is derived from an EMBL/GenBank/DDBJ whole genome shotgun (WGS) entry which is preliminary data.</text>
</comment>
<dbReference type="Gene3D" id="1.20.58.80">
    <property type="entry name" value="Phosphotransferase system, lactose/cellobiose-type IIA subunit"/>
    <property type="match status" value="1"/>
</dbReference>
<dbReference type="SUPFAM" id="SSF116846">
    <property type="entry name" value="MIT domain"/>
    <property type="match status" value="1"/>
</dbReference>
<dbReference type="EMBL" id="JNBS01000679">
    <property type="protein sequence ID" value="OQS04114.1"/>
    <property type="molecule type" value="Genomic_DNA"/>
</dbReference>
<organism evidence="4 5">
    <name type="scientific">Thraustotheca clavata</name>
    <dbReference type="NCBI Taxonomy" id="74557"/>
    <lineage>
        <taxon>Eukaryota</taxon>
        <taxon>Sar</taxon>
        <taxon>Stramenopiles</taxon>
        <taxon>Oomycota</taxon>
        <taxon>Saprolegniomycetes</taxon>
        <taxon>Saprolegniales</taxon>
        <taxon>Achlyaceae</taxon>
        <taxon>Thraustotheca</taxon>
    </lineage>
</organism>
<evidence type="ECO:0000259" key="3">
    <source>
        <dbReference type="Pfam" id="PF04212"/>
    </source>
</evidence>
<dbReference type="Pfam" id="PF04212">
    <property type="entry name" value="MIT"/>
    <property type="match status" value="1"/>
</dbReference>
<keyword evidence="1" id="KW-0175">Coiled coil</keyword>
<feature type="region of interest" description="Disordered" evidence="2">
    <location>
        <begin position="35"/>
        <end position="56"/>
    </location>
</feature>
<name>A0A1W0A1G5_9STRA</name>
<dbReference type="OrthoDB" id="122397at2759"/>
<feature type="region of interest" description="Disordered" evidence="2">
    <location>
        <begin position="1"/>
        <end position="23"/>
    </location>
</feature>
<keyword evidence="5" id="KW-1185">Reference proteome</keyword>
<reference evidence="4 5" key="1">
    <citation type="journal article" date="2014" name="Genome Biol. Evol.">
        <title>The secreted proteins of Achlya hypogyna and Thraustotheca clavata identify the ancestral oomycete secretome and reveal gene acquisitions by horizontal gene transfer.</title>
        <authorList>
            <person name="Misner I."/>
            <person name="Blouin N."/>
            <person name="Leonard G."/>
            <person name="Richards T.A."/>
            <person name="Lane C.E."/>
        </authorList>
    </citation>
    <scope>NUCLEOTIDE SEQUENCE [LARGE SCALE GENOMIC DNA]</scope>
    <source>
        <strain evidence="4 5">ATCC 34112</strain>
    </source>
</reference>
<dbReference type="InterPro" id="IPR007330">
    <property type="entry name" value="MIT_dom"/>
</dbReference>
<dbReference type="AlphaFoldDB" id="A0A1W0A1G5"/>
<feature type="domain" description="MIT" evidence="3">
    <location>
        <begin position="112"/>
        <end position="175"/>
    </location>
</feature>
<feature type="coiled-coil region" evidence="1">
    <location>
        <begin position="295"/>
        <end position="351"/>
    </location>
</feature>
<evidence type="ECO:0000313" key="4">
    <source>
        <dbReference type="EMBL" id="OQS04114.1"/>
    </source>
</evidence>
<feature type="compositionally biased region" description="Basic and acidic residues" evidence="2">
    <location>
        <begin position="435"/>
        <end position="453"/>
    </location>
</feature>
<gene>
    <name evidence="4" type="ORF">THRCLA_03618</name>
</gene>